<sequence length="440" mass="51764">MNHIIKQQRIEVQIHQKMDSFLIQQKLSDGYWTYILPLLDSIFQNFSSEDQVIMLDSITIDLGNLTLEEISNFQINEKLEELISSQVEVMLLKAKILRNPKELMSLALHHYYQWISYIQKGYLPWNVQNIPEDWQNHVLESISSNIEVLEHFMNELSNQQNSLLRVIRQHTDEFLIRLLKIIAPVYEQLIESKTKDYYKSRNANSPLAQDKILRSREKFWEEIFEEAISLRLNKDQKPLEESLDLISIQNNTTEVEFEDSILEDIVAGELIDLESSLYLSHVGLILIHPFLPSLFRRLDLLQEKAFLNLKSKERAIYLLHYAVTGLQNAKEYELVIPKIICDYPIKRSIPIEADLTISEREEVDAMLEACIGNWEILKSTSIEGLRETFLQRPGKVVYNKDKITFQVEKGAVDMLLDYLPWNLNMIKFPWLKQIINVEWR</sequence>
<dbReference type="Pfam" id="PF19268">
    <property type="entry name" value="CIS_TMP"/>
    <property type="match status" value="1"/>
</dbReference>
<organism evidence="1 2">
    <name type="scientific">Sphingobacterium cellulitidis</name>
    <dbReference type="NCBI Taxonomy" id="1768011"/>
    <lineage>
        <taxon>Bacteria</taxon>
        <taxon>Pseudomonadati</taxon>
        <taxon>Bacteroidota</taxon>
        <taxon>Sphingobacteriia</taxon>
        <taxon>Sphingobacteriales</taxon>
        <taxon>Sphingobacteriaceae</taxon>
        <taxon>Sphingobacterium</taxon>
    </lineage>
</organism>
<reference evidence="1" key="2">
    <citation type="submission" date="2020-09" db="EMBL/GenBank/DDBJ databases">
        <authorList>
            <person name="Sun Q."/>
            <person name="Zhou Y."/>
        </authorList>
    </citation>
    <scope>NUCLEOTIDE SEQUENCE</scope>
    <source>
        <strain evidence="1">CGMCC 1.15966</strain>
    </source>
</reference>
<comment type="caution">
    <text evidence="1">The sequence shown here is derived from an EMBL/GenBank/DDBJ whole genome shotgun (WGS) entry which is preliminary data.</text>
</comment>
<name>A0A8H9G1A3_9SPHI</name>
<keyword evidence="2" id="KW-1185">Reference proteome</keyword>
<proteinExistence type="predicted"/>
<reference evidence="1" key="1">
    <citation type="journal article" date="2014" name="Int. J. Syst. Evol. Microbiol.">
        <title>Complete genome sequence of Corynebacterium casei LMG S-19264T (=DSM 44701T), isolated from a smear-ripened cheese.</title>
        <authorList>
            <consortium name="US DOE Joint Genome Institute (JGI-PGF)"/>
            <person name="Walter F."/>
            <person name="Albersmeier A."/>
            <person name="Kalinowski J."/>
            <person name="Ruckert C."/>
        </authorList>
    </citation>
    <scope>NUCLEOTIDE SEQUENCE</scope>
    <source>
        <strain evidence="1">CGMCC 1.15966</strain>
    </source>
</reference>
<evidence type="ECO:0000313" key="2">
    <source>
        <dbReference type="Proteomes" id="UP000614460"/>
    </source>
</evidence>
<dbReference type="EMBL" id="BMKM01000003">
    <property type="protein sequence ID" value="GGE20076.1"/>
    <property type="molecule type" value="Genomic_DNA"/>
</dbReference>
<accession>A0A8H9G1A3</accession>
<evidence type="ECO:0000313" key="1">
    <source>
        <dbReference type="EMBL" id="GGE20076.1"/>
    </source>
</evidence>
<protein>
    <submittedName>
        <fullName evidence="1">Uncharacterized protein</fullName>
    </submittedName>
</protein>
<dbReference type="InterPro" id="IPR045538">
    <property type="entry name" value="CIS_TMP"/>
</dbReference>
<dbReference type="AlphaFoldDB" id="A0A8H9G1A3"/>
<gene>
    <name evidence="1" type="ORF">GCM10011516_17180</name>
</gene>
<dbReference type="Proteomes" id="UP000614460">
    <property type="component" value="Unassembled WGS sequence"/>
</dbReference>
<dbReference type="RefSeq" id="WP_182498504.1">
    <property type="nucleotide sequence ID" value="NZ_BMKM01000003.1"/>
</dbReference>